<dbReference type="SUPFAM" id="SSF46785">
    <property type="entry name" value="Winged helix' DNA-binding domain"/>
    <property type="match status" value="1"/>
</dbReference>
<dbReference type="InterPro" id="IPR000835">
    <property type="entry name" value="HTH_MarR-typ"/>
</dbReference>
<protein>
    <submittedName>
        <fullName evidence="3">MarR family winged helix-turn-helix transcriptional regulator</fullName>
    </submittedName>
</protein>
<dbReference type="InterPro" id="IPR036388">
    <property type="entry name" value="WH-like_DNA-bd_sf"/>
</dbReference>
<dbReference type="PANTHER" id="PTHR33164:SF99">
    <property type="entry name" value="MARR FAMILY REGULATORY PROTEIN"/>
    <property type="match status" value="1"/>
</dbReference>
<dbReference type="InterPro" id="IPR036390">
    <property type="entry name" value="WH_DNA-bd_sf"/>
</dbReference>
<dbReference type="SMART" id="SM00347">
    <property type="entry name" value="HTH_MARR"/>
    <property type="match status" value="1"/>
</dbReference>
<dbReference type="InterPro" id="IPR039422">
    <property type="entry name" value="MarR/SlyA-like"/>
</dbReference>
<accession>A0ABU2MHF1</accession>
<evidence type="ECO:0000313" key="4">
    <source>
        <dbReference type="Proteomes" id="UP001183390"/>
    </source>
</evidence>
<organism evidence="3 4">
    <name type="scientific">Nocardiopsis lambiniae</name>
    <dbReference type="NCBI Taxonomy" id="3075539"/>
    <lineage>
        <taxon>Bacteria</taxon>
        <taxon>Bacillati</taxon>
        <taxon>Actinomycetota</taxon>
        <taxon>Actinomycetes</taxon>
        <taxon>Streptosporangiales</taxon>
        <taxon>Nocardiopsidaceae</taxon>
        <taxon>Nocardiopsis</taxon>
    </lineage>
</organism>
<name>A0ABU2MHF1_9ACTN</name>
<feature type="domain" description="HTH marR-type" evidence="2">
    <location>
        <begin position="22"/>
        <end position="151"/>
    </location>
</feature>
<dbReference type="EMBL" id="JAVREP010000039">
    <property type="protein sequence ID" value="MDT0332149.1"/>
    <property type="molecule type" value="Genomic_DNA"/>
</dbReference>
<evidence type="ECO:0000313" key="3">
    <source>
        <dbReference type="EMBL" id="MDT0332149.1"/>
    </source>
</evidence>
<evidence type="ECO:0000256" key="1">
    <source>
        <dbReference type="SAM" id="MobiDB-lite"/>
    </source>
</evidence>
<proteinExistence type="predicted"/>
<dbReference type="PANTHER" id="PTHR33164">
    <property type="entry name" value="TRANSCRIPTIONAL REGULATOR, MARR FAMILY"/>
    <property type="match status" value="1"/>
</dbReference>
<evidence type="ECO:0000259" key="2">
    <source>
        <dbReference type="PROSITE" id="PS50995"/>
    </source>
</evidence>
<gene>
    <name evidence="3" type="ORF">RM479_27385</name>
</gene>
<comment type="caution">
    <text evidence="3">The sequence shown here is derived from an EMBL/GenBank/DDBJ whole genome shotgun (WGS) entry which is preliminary data.</text>
</comment>
<sequence>MTSSSPVGADAPRTPDPGTPSTPDAGEALLRVAQRLEGLFTDLAGEHGLTAFQARTLRALHEISSQGALARRLGCTASRVSIVTRELEGRGLVSKVASVGDRRMRVARPTTEGTRIIDAIGAGLAARSPLVSGLTDDQVADLFRLLSLVETAP</sequence>
<dbReference type="RefSeq" id="WP_311514575.1">
    <property type="nucleotide sequence ID" value="NZ_JAVREP010000039.1"/>
</dbReference>
<feature type="region of interest" description="Disordered" evidence="1">
    <location>
        <begin position="1"/>
        <end position="25"/>
    </location>
</feature>
<dbReference type="PROSITE" id="PS50995">
    <property type="entry name" value="HTH_MARR_2"/>
    <property type="match status" value="1"/>
</dbReference>
<dbReference type="Pfam" id="PF12802">
    <property type="entry name" value="MarR_2"/>
    <property type="match status" value="1"/>
</dbReference>
<dbReference type="Gene3D" id="1.10.10.10">
    <property type="entry name" value="Winged helix-like DNA-binding domain superfamily/Winged helix DNA-binding domain"/>
    <property type="match status" value="1"/>
</dbReference>
<keyword evidence="4" id="KW-1185">Reference proteome</keyword>
<dbReference type="Proteomes" id="UP001183390">
    <property type="component" value="Unassembled WGS sequence"/>
</dbReference>
<reference evidence="4" key="1">
    <citation type="submission" date="2023-07" db="EMBL/GenBank/DDBJ databases">
        <title>30 novel species of actinomycetes from the DSMZ collection.</title>
        <authorList>
            <person name="Nouioui I."/>
        </authorList>
    </citation>
    <scope>NUCLEOTIDE SEQUENCE [LARGE SCALE GENOMIC DNA]</scope>
    <source>
        <strain evidence="4">DSM 44743</strain>
    </source>
</reference>